<dbReference type="AlphaFoldDB" id="A0A2V1EEC1"/>
<name>A0A2V1EEC1_9PLEO</name>
<organism evidence="2 3">
    <name type="scientific">Periconia macrospinosa</name>
    <dbReference type="NCBI Taxonomy" id="97972"/>
    <lineage>
        <taxon>Eukaryota</taxon>
        <taxon>Fungi</taxon>
        <taxon>Dikarya</taxon>
        <taxon>Ascomycota</taxon>
        <taxon>Pezizomycotina</taxon>
        <taxon>Dothideomycetes</taxon>
        <taxon>Pleosporomycetidae</taxon>
        <taxon>Pleosporales</taxon>
        <taxon>Massarineae</taxon>
        <taxon>Periconiaceae</taxon>
        <taxon>Periconia</taxon>
    </lineage>
</organism>
<gene>
    <name evidence="2" type="ORF">DM02DRAFT_150744</name>
</gene>
<evidence type="ECO:0000313" key="2">
    <source>
        <dbReference type="EMBL" id="PVI08034.1"/>
    </source>
</evidence>
<sequence length="111" mass="12996">MESQWLSSTFSKRFAQKCDCLEHKVRFATLARSLARPTSKRNQPRYVSARGHPSYRPPPPTSITTACSIFYQANLWNPPSQPEPLYTTFKYLNYLKRRPAQNQHPLRPLSW</sequence>
<dbReference type="EMBL" id="KZ805301">
    <property type="protein sequence ID" value="PVI08034.1"/>
    <property type="molecule type" value="Genomic_DNA"/>
</dbReference>
<protein>
    <submittedName>
        <fullName evidence="2">Uncharacterized protein</fullName>
    </submittedName>
</protein>
<keyword evidence="3" id="KW-1185">Reference proteome</keyword>
<feature type="region of interest" description="Disordered" evidence="1">
    <location>
        <begin position="34"/>
        <end position="59"/>
    </location>
</feature>
<evidence type="ECO:0000313" key="3">
    <source>
        <dbReference type="Proteomes" id="UP000244855"/>
    </source>
</evidence>
<accession>A0A2V1EEC1</accession>
<reference evidence="2 3" key="1">
    <citation type="journal article" date="2018" name="Sci. Rep.">
        <title>Comparative genomics provides insights into the lifestyle and reveals functional heterogeneity of dark septate endophytic fungi.</title>
        <authorList>
            <person name="Knapp D.G."/>
            <person name="Nemeth J.B."/>
            <person name="Barry K."/>
            <person name="Hainaut M."/>
            <person name="Henrissat B."/>
            <person name="Johnson J."/>
            <person name="Kuo A."/>
            <person name="Lim J.H.P."/>
            <person name="Lipzen A."/>
            <person name="Nolan M."/>
            <person name="Ohm R.A."/>
            <person name="Tamas L."/>
            <person name="Grigoriev I.V."/>
            <person name="Spatafora J.W."/>
            <person name="Nagy L.G."/>
            <person name="Kovacs G.M."/>
        </authorList>
    </citation>
    <scope>NUCLEOTIDE SEQUENCE [LARGE SCALE GENOMIC DNA]</scope>
    <source>
        <strain evidence="2 3">DSE2036</strain>
    </source>
</reference>
<proteinExistence type="predicted"/>
<evidence type="ECO:0000256" key="1">
    <source>
        <dbReference type="SAM" id="MobiDB-lite"/>
    </source>
</evidence>
<dbReference type="Proteomes" id="UP000244855">
    <property type="component" value="Unassembled WGS sequence"/>
</dbReference>